<accession>A0A978VSI4</accession>
<dbReference type="InterPro" id="IPR045283">
    <property type="entry name" value="AT3G44326-like"/>
</dbReference>
<protein>
    <recommendedName>
        <fullName evidence="4">F-box protein At2g27310-like</fullName>
    </recommendedName>
</protein>
<dbReference type="Gene3D" id="1.20.1280.50">
    <property type="match status" value="1"/>
</dbReference>
<reference evidence="2" key="1">
    <citation type="journal article" date="2021" name="Front. Plant Sci.">
        <title>Chromosome-Scale Genome Assembly for Chinese Sour Jujube and Insights Into Its Genome Evolution and Domestication Signature.</title>
        <authorList>
            <person name="Shen L.-Y."/>
            <person name="Luo H."/>
            <person name="Wang X.-L."/>
            <person name="Wang X.-M."/>
            <person name="Qiu X.-J."/>
            <person name="Liu H."/>
            <person name="Zhou S.-S."/>
            <person name="Jia K.-H."/>
            <person name="Nie S."/>
            <person name="Bao Y.-T."/>
            <person name="Zhang R.-G."/>
            <person name="Yun Q.-Z."/>
            <person name="Chai Y.-H."/>
            <person name="Lu J.-Y."/>
            <person name="Li Y."/>
            <person name="Zhao S.-W."/>
            <person name="Mao J.-F."/>
            <person name="Jia S.-G."/>
            <person name="Mao Y.-M."/>
        </authorList>
    </citation>
    <scope>NUCLEOTIDE SEQUENCE</scope>
    <source>
        <strain evidence="2">AT0</strain>
        <tissue evidence="2">Leaf</tissue>
    </source>
</reference>
<evidence type="ECO:0008006" key="4">
    <source>
        <dbReference type="Google" id="ProtNLM"/>
    </source>
</evidence>
<gene>
    <name evidence="2" type="ORF">FEM48_Zijuj02G0003900</name>
</gene>
<dbReference type="OrthoDB" id="671172at2759"/>
<dbReference type="Proteomes" id="UP000813462">
    <property type="component" value="Unassembled WGS sequence"/>
</dbReference>
<comment type="caution">
    <text evidence="2">The sequence shown here is derived from an EMBL/GenBank/DDBJ whole genome shotgun (WGS) entry which is preliminary data.</text>
</comment>
<keyword evidence="1" id="KW-0472">Membrane</keyword>
<dbReference type="PANTHER" id="PTHR33736:SF18">
    <property type="entry name" value="F-BOX DOMAIN-CONTAINING PROTEIN"/>
    <property type="match status" value="1"/>
</dbReference>
<evidence type="ECO:0000256" key="1">
    <source>
        <dbReference type="SAM" id="Phobius"/>
    </source>
</evidence>
<evidence type="ECO:0000313" key="3">
    <source>
        <dbReference type="Proteomes" id="UP000813462"/>
    </source>
</evidence>
<name>A0A978VSI4_ZIZJJ</name>
<dbReference type="EMBL" id="JAEACU010000002">
    <property type="protein sequence ID" value="KAH7541779.1"/>
    <property type="molecule type" value="Genomic_DNA"/>
</dbReference>
<dbReference type="InterPro" id="IPR036047">
    <property type="entry name" value="F-box-like_dom_sf"/>
</dbReference>
<sequence>MPSPHPTDSTANVDDDGAISISAVHPDIIQAHILTRLDGPTLASAGCASSHLHALSTQDKLWRDICTSTWPSINDPRVQRLISSFPSGHRSFFSDSFPLLDPSSFCRFGHGRPLSSTSELISAVDIFYKDSLIFSKVQEIETLSGWFLCSPFRVDLLDPKESAPTPIQHVAGEDDGAWLKHLEENLTLSWIVIDPTRKRAANLSSRKAVSVQRHWLTGDVQLRYTTIMARGPGRDDDHVECAMVVTCGGKEGGKLEVREVSLQVEDMEGKHLSGRDSLGILESAIEGGKRKKLAGKGREFGKQRYEEYLEMQRQRKEKKARRERALDMACIVCGISMFVGFWTFLVFR</sequence>
<dbReference type="AlphaFoldDB" id="A0A978VSI4"/>
<dbReference type="SUPFAM" id="SSF81383">
    <property type="entry name" value="F-box domain"/>
    <property type="match status" value="1"/>
</dbReference>
<keyword evidence="1" id="KW-1133">Transmembrane helix</keyword>
<keyword evidence="1" id="KW-0812">Transmembrane</keyword>
<dbReference type="PANTHER" id="PTHR33736">
    <property type="entry name" value="F-BOX PROTEIN-RELATED"/>
    <property type="match status" value="1"/>
</dbReference>
<feature type="transmembrane region" description="Helical" evidence="1">
    <location>
        <begin position="325"/>
        <end position="347"/>
    </location>
</feature>
<proteinExistence type="predicted"/>
<organism evidence="2 3">
    <name type="scientific">Ziziphus jujuba var. spinosa</name>
    <dbReference type="NCBI Taxonomy" id="714518"/>
    <lineage>
        <taxon>Eukaryota</taxon>
        <taxon>Viridiplantae</taxon>
        <taxon>Streptophyta</taxon>
        <taxon>Embryophyta</taxon>
        <taxon>Tracheophyta</taxon>
        <taxon>Spermatophyta</taxon>
        <taxon>Magnoliopsida</taxon>
        <taxon>eudicotyledons</taxon>
        <taxon>Gunneridae</taxon>
        <taxon>Pentapetalae</taxon>
        <taxon>rosids</taxon>
        <taxon>fabids</taxon>
        <taxon>Rosales</taxon>
        <taxon>Rhamnaceae</taxon>
        <taxon>Paliureae</taxon>
        <taxon>Ziziphus</taxon>
    </lineage>
</organism>
<evidence type="ECO:0000313" key="2">
    <source>
        <dbReference type="EMBL" id="KAH7541779.1"/>
    </source>
</evidence>